<evidence type="ECO:0000256" key="1">
    <source>
        <dbReference type="SAM" id="MobiDB-lite"/>
    </source>
</evidence>
<dbReference type="AlphaFoldDB" id="A0A9N8V3Z0"/>
<dbReference type="InterPro" id="IPR011333">
    <property type="entry name" value="SKP1/BTB/POZ_sf"/>
</dbReference>
<dbReference type="PROSITE" id="PS50097">
    <property type="entry name" value="BTB"/>
    <property type="match status" value="1"/>
</dbReference>
<protein>
    <submittedName>
        <fullName evidence="3">2522_t:CDS:1</fullName>
    </submittedName>
</protein>
<dbReference type="Pfam" id="PF13862">
    <property type="entry name" value="BCCIP"/>
    <property type="match status" value="1"/>
</dbReference>
<dbReference type="PANTHER" id="PTHR47369">
    <property type="entry name" value="BTB/POZ DOMAIN-CONTAINING PROTEIN"/>
    <property type="match status" value="1"/>
</dbReference>
<name>A0A9N8V3Z0_9GLOM</name>
<evidence type="ECO:0000313" key="3">
    <source>
        <dbReference type="EMBL" id="CAG8441949.1"/>
    </source>
</evidence>
<organism evidence="3 4">
    <name type="scientific">Ambispora gerdemannii</name>
    <dbReference type="NCBI Taxonomy" id="144530"/>
    <lineage>
        <taxon>Eukaryota</taxon>
        <taxon>Fungi</taxon>
        <taxon>Fungi incertae sedis</taxon>
        <taxon>Mucoromycota</taxon>
        <taxon>Glomeromycotina</taxon>
        <taxon>Glomeromycetes</taxon>
        <taxon>Archaeosporales</taxon>
        <taxon>Ambisporaceae</taxon>
        <taxon>Ambispora</taxon>
    </lineage>
</organism>
<reference evidence="3" key="1">
    <citation type="submission" date="2021-06" db="EMBL/GenBank/DDBJ databases">
        <authorList>
            <person name="Kallberg Y."/>
            <person name="Tangrot J."/>
            <person name="Rosling A."/>
        </authorList>
    </citation>
    <scope>NUCLEOTIDE SEQUENCE</scope>
    <source>
        <strain evidence="3">MT106</strain>
    </source>
</reference>
<dbReference type="EMBL" id="CAJVPL010000073">
    <property type="protein sequence ID" value="CAG8441949.1"/>
    <property type="molecule type" value="Genomic_DNA"/>
</dbReference>
<dbReference type="OrthoDB" id="6359943at2759"/>
<evidence type="ECO:0000313" key="4">
    <source>
        <dbReference type="Proteomes" id="UP000789831"/>
    </source>
</evidence>
<evidence type="ECO:0000259" key="2">
    <source>
        <dbReference type="PROSITE" id="PS50097"/>
    </source>
</evidence>
<dbReference type="InterPro" id="IPR025602">
    <property type="entry name" value="BCP1_family"/>
</dbReference>
<feature type="compositionally biased region" description="Polar residues" evidence="1">
    <location>
        <begin position="61"/>
        <end position="78"/>
    </location>
</feature>
<comment type="caution">
    <text evidence="3">The sequence shown here is derived from an EMBL/GenBank/DDBJ whole genome shotgun (WGS) entry which is preliminary data.</text>
</comment>
<gene>
    <name evidence="3" type="ORF">AGERDE_LOCUS1134</name>
</gene>
<dbReference type="SUPFAM" id="SSF54695">
    <property type="entry name" value="POZ domain"/>
    <property type="match status" value="1"/>
</dbReference>
<keyword evidence="4" id="KW-1185">Reference proteome</keyword>
<sequence length="1001" mass="112910">MSASDNEFTQLLEDLSTAATNYNLDTSSNQAAAANISAAQQRNINNHSSLNMSPLLAQTQKESGNTRDYVSDTVTSSAYPPPAQDPQRVLRQMMSLCKHIYYRGLIEGSGSDVTIRAFGKDYHLHRIILFQNTYFSVLMEGPWKENGANAIELRFDDENITRDAFEIALGRLYGRLDDVILPSQVLNLLATASFLDLQDICETCVEVILRDIKEDTVVHYLTFATSHFYGTHSEKVTESCFTYLCREGFDNLRLRSAFLTLPAEWLKRVLESDAFWVPSEYERYLFAREVISNRRKIASDQKRSSIASGLIDHQQTMYSMDNNNSNSIPNSPTTPTPTSSIIKRLSESAFTYHTRRSVSISSTSSTSSSYIPADSDEQLYTAIFSYGIYYAHMRFEELSSILNDRDIINNAPFAPNHVLKEALWQQIDLRNKIENASETDVTLGISSSEIPPGFHFEIPSDDTTHIGEALTGLDDMIGGGTKAMKDGEGIGSVEYSLFAPFRFSVEFADVAKLKEKQRVYSKTKFYAGSNWNMYIQKIKTPRKGIQLGVYLHRHSMPDTSNSNLNGSSNNKPNSSTSSNSPGVDSNDQFATRQSLLMRNINSEKSFSRYADRRKTVRTWFKIFCPARGPSHVLTQFQSSPDNFALMQSWGWRSSSLCSDDYLLDVRDFDSTMASAMSTSASSTLKFSVVMGHVDGDENTDIEESSDESDGNKILNVDAEFFDPQPSDFLAIKNLLNQLFSADSVLFNLSEITELIINQPLLGTTVKLEGSESDPFALLTVLNINVHQGKQCMKTLITYILEKTGSNKQLYEKLSSSILKSHNDSDNSNDHVGLILSERLLNMPVQIMPQMYKMLAEEIQWAVDDNEPYNFEWYLIITKTYCEVASSLDEELIASEDISTLNNNNIHLHNQNSSSLSNRVQNPKKKKKTKLSEPQIFYFHPEDEIIEQNAEFTHDFQLSKQLPTSDSRRAFQDFGIAPAMKVFLLHRDKIQKLITDLEVACQ</sequence>
<dbReference type="InterPro" id="IPR000210">
    <property type="entry name" value="BTB/POZ_dom"/>
</dbReference>
<feature type="region of interest" description="Disordered" evidence="1">
    <location>
        <begin position="319"/>
        <end position="339"/>
    </location>
</feature>
<feature type="domain" description="BTB" evidence="2">
    <location>
        <begin position="111"/>
        <end position="173"/>
    </location>
</feature>
<dbReference type="Proteomes" id="UP000789831">
    <property type="component" value="Unassembled WGS sequence"/>
</dbReference>
<feature type="region of interest" description="Disordered" evidence="1">
    <location>
        <begin position="558"/>
        <end position="585"/>
    </location>
</feature>
<dbReference type="PANTHER" id="PTHR47369:SF1">
    <property type="entry name" value="BTB_POZ DOMAIN-CONTAINING PROTEIN"/>
    <property type="match status" value="1"/>
</dbReference>
<feature type="compositionally biased region" description="Low complexity" evidence="1">
    <location>
        <begin position="322"/>
        <end position="339"/>
    </location>
</feature>
<feature type="compositionally biased region" description="Low complexity" evidence="1">
    <location>
        <begin position="908"/>
        <end position="917"/>
    </location>
</feature>
<dbReference type="SMART" id="SM00225">
    <property type="entry name" value="BTB"/>
    <property type="match status" value="1"/>
</dbReference>
<feature type="region of interest" description="Disordered" evidence="1">
    <location>
        <begin position="908"/>
        <end position="928"/>
    </location>
</feature>
<feature type="region of interest" description="Disordered" evidence="1">
    <location>
        <begin position="61"/>
        <end position="85"/>
    </location>
</feature>
<proteinExistence type="predicted"/>
<dbReference type="Pfam" id="PF00651">
    <property type="entry name" value="BTB"/>
    <property type="match status" value="1"/>
</dbReference>
<accession>A0A9N8V3Z0</accession>
<dbReference type="Gene3D" id="3.30.710.10">
    <property type="entry name" value="Potassium Channel Kv1.1, Chain A"/>
    <property type="match status" value="1"/>
</dbReference>